<dbReference type="AlphaFoldDB" id="A0A166QFC6"/>
<sequence>MESTTHFRCLETTGWCCWGGLIDGERDGDEEETNVWVREVEYSAPEELLVISGDLELQPDFRDLAVDELAAQDASSHKQHKVYLIVDEDQGGNTYQHKSAMLHLFSRNEPGSQDHLARVKGYMRFNQPGRRLSSQSQEVSPNEPHVAIFDPAAMLVHSKNLIWLAVVQIVDLHVDNSGVLSMPTQLMCKSSKGKWSVDLARLKCPNLAKLSLTNTAKATEMSPCTNTPVNYPECARGSNAVWTYAMLTHMHITYGEACAAKYRDQYTIGKHKLNDLKKIHKRKPRHAKKNKVETSIKISPAHCSRRDVSDLESETGPSDPSAEPESEADVDESDQEGASSTEEKSKEEMYGDEGSEDGVGPRHFEAELDGTWEEATPLPDLPISPRNEDQIHISTPENQELTTDGHISSPPHIPSNHPSPSTSSHTHTLLPIAHLAEAPATETGRPRCTVKR</sequence>
<feature type="compositionally biased region" description="Acidic residues" evidence="1">
    <location>
        <begin position="322"/>
        <end position="335"/>
    </location>
</feature>
<proteinExistence type="predicted"/>
<feature type="region of interest" description="Disordered" evidence="1">
    <location>
        <begin position="276"/>
        <end position="452"/>
    </location>
</feature>
<gene>
    <name evidence="2" type="ORF">FIBSPDRAFT_948750</name>
</gene>
<feature type="compositionally biased region" description="Basic residues" evidence="1">
    <location>
        <begin position="278"/>
        <end position="289"/>
    </location>
</feature>
<accession>A0A166QFC6</accession>
<feature type="compositionally biased region" description="Polar residues" evidence="1">
    <location>
        <begin position="392"/>
        <end position="402"/>
    </location>
</feature>
<dbReference type="EMBL" id="KV417510">
    <property type="protein sequence ID" value="KZP27090.1"/>
    <property type="molecule type" value="Genomic_DNA"/>
</dbReference>
<protein>
    <submittedName>
        <fullName evidence="2">Uncharacterized protein</fullName>
    </submittedName>
</protein>
<reference evidence="2 3" key="1">
    <citation type="journal article" date="2016" name="Mol. Biol. Evol.">
        <title>Comparative Genomics of Early-Diverging Mushroom-Forming Fungi Provides Insights into the Origins of Lignocellulose Decay Capabilities.</title>
        <authorList>
            <person name="Nagy L.G."/>
            <person name="Riley R."/>
            <person name="Tritt A."/>
            <person name="Adam C."/>
            <person name="Daum C."/>
            <person name="Floudas D."/>
            <person name="Sun H."/>
            <person name="Yadav J.S."/>
            <person name="Pangilinan J."/>
            <person name="Larsson K.H."/>
            <person name="Matsuura K."/>
            <person name="Barry K."/>
            <person name="Labutti K."/>
            <person name="Kuo R."/>
            <person name="Ohm R.A."/>
            <person name="Bhattacharya S.S."/>
            <person name="Shirouzu T."/>
            <person name="Yoshinaga Y."/>
            <person name="Martin F.M."/>
            <person name="Grigoriev I.V."/>
            <person name="Hibbett D.S."/>
        </authorList>
    </citation>
    <scope>NUCLEOTIDE SEQUENCE [LARGE SCALE GENOMIC DNA]</scope>
    <source>
        <strain evidence="2 3">CBS 109695</strain>
    </source>
</reference>
<evidence type="ECO:0000256" key="1">
    <source>
        <dbReference type="SAM" id="MobiDB-lite"/>
    </source>
</evidence>
<keyword evidence="3" id="KW-1185">Reference proteome</keyword>
<organism evidence="2 3">
    <name type="scientific">Athelia psychrophila</name>
    <dbReference type="NCBI Taxonomy" id="1759441"/>
    <lineage>
        <taxon>Eukaryota</taxon>
        <taxon>Fungi</taxon>
        <taxon>Dikarya</taxon>
        <taxon>Basidiomycota</taxon>
        <taxon>Agaricomycotina</taxon>
        <taxon>Agaricomycetes</taxon>
        <taxon>Agaricomycetidae</taxon>
        <taxon>Atheliales</taxon>
        <taxon>Atheliaceae</taxon>
        <taxon>Athelia</taxon>
    </lineage>
</organism>
<name>A0A166QFC6_9AGAM</name>
<feature type="compositionally biased region" description="Low complexity" evidence="1">
    <location>
        <begin position="406"/>
        <end position="428"/>
    </location>
</feature>
<dbReference type="Proteomes" id="UP000076532">
    <property type="component" value="Unassembled WGS sequence"/>
</dbReference>
<evidence type="ECO:0000313" key="2">
    <source>
        <dbReference type="EMBL" id="KZP27090.1"/>
    </source>
</evidence>
<evidence type="ECO:0000313" key="3">
    <source>
        <dbReference type="Proteomes" id="UP000076532"/>
    </source>
</evidence>
<dbReference type="OrthoDB" id="3173036at2759"/>